<reference evidence="1 2" key="2">
    <citation type="journal article" date="2022" name="Mol. Ecol. Resour.">
        <title>The genomes of chicory, endive, great burdock and yacon provide insights into Asteraceae paleo-polyploidization history and plant inulin production.</title>
        <authorList>
            <person name="Fan W."/>
            <person name="Wang S."/>
            <person name="Wang H."/>
            <person name="Wang A."/>
            <person name="Jiang F."/>
            <person name="Liu H."/>
            <person name="Zhao H."/>
            <person name="Xu D."/>
            <person name="Zhang Y."/>
        </authorList>
    </citation>
    <scope>NUCLEOTIDE SEQUENCE [LARGE SCALE GENOMIC DNA]</scope>
    <source>
        <strain evidence="2">cv. Niubang</strain>
    </source>
</reference>
<dbReference type="EMBL" id="CM042047">
    <property type="protein sequence ID" value="KAI3770195.1"/>
    <property type="molecule type" value="Genomic_DNA"/>
</dbReference>
<keyword evidence="2" id="KW-1185">Reference proteome</keyword>
<organism evidence="1 2">
    <name type="scientific">Arctium lappa</name>
    <name type="common">Greater burdock</name>
    <name type="synonym">Lappa major</name>
    <dbReference type="NCBI Taxonomy" id="4217"/>
    <lineage>
        <taxon>Eukaryota</taxon>
        <taxon>Viridiplantae</taxon>
        <taxon>Streptophyta</taxon>
        <taxon>Embryophyta</taxon>
        <taxon>Tracheophyta</taxon>
        <taxon>Spermatophyta</taxon>
        <taxon>Magnoliopsida</taxon>
        <taxon>eudicotyledons</taxon>
        <taxon>Gunneridae</taxon>
        <taxon>Pentapetalae</taxon>
        <taxon>asterids</taxon>
        <taxon>campanulids</taxon>
        <taxon>Asterales</taxon>
        <taxon>Asteraceae</taxon>
        <taxon>Carduoideae</taxon>
        <taxon>Cardueae</taxon>
        <taxon>Arctiinae</taxon>
        <taxon>Arctium</taxon>
    </lineage>
</organism>
<gene>
    <name evidence="1" type="ORF">L6452_01320</name>
</gene>
<name>A0ACB9FH62_ARCLA</name>
<sequence>MTASTSINFTAPNTNAPDHRLAWRNRQKLKGTMDFFLSMLAFSMYNLLLLASDYLMSSSISVIFDLQPVFLLYILCFGFILFNKLLKAEGHNAPKRKMI</sequence>
<evidence type="ECO:0000313" key="1">
    <source>
        <dbReference type="EMBL" id="KAI3770195.1"/>
    </source>
</evidence>
<protein>
    <submittedName>
        <fullName evidence="1">Uncharacterized protein</fullName>
    </submittedName>
</protein>
<dbReference type="Proteomes" id="UP001055879">
    <property type="component" value="Linkage Group LG01"/>
</dbReference>
<reference evidence="2" key="1">
    <citation type="journal article" date="2022" name="Mol. Ecol. Resour.">
        <title>The genomes of chicory, endive, great burdock and yacon provide insights into Asteraceae palaeo-polyploidization history and plant inulin production.</title>
        <authorList>
            <person name="Fan W."/>
            <person name="Wang S."/>
            <person name="Wang H."/>
            <person name="Wang A."/>
            <person name="Jiang F."/>
            <person name="Liu H."/>
            <person name="Zhao H."/>
            <person name="Xu D."/>
            <person name="Zhang Y."/>
        </authorList>
    </citation>
    <scope>NUCLEOTIDE SEQUENCE [LARGE SCALE GENOMIC DNA]</scope>
    <source>
        <strain evidence="2">cv. Niubang</strain>
    </source>
</reference>
<proteinExistence type="predicted"/>
<evidence type="ECO:0000313" key="2">
    <source>
        <dbReference type="Proteomes" id="UP001055879"/>
    </source>
</evidence>
<comment type="caution">
    <text evidence="1">The sequence shown here is derived from an EMBL/GenBank/DDBJ whole genome shotgun (WGS) entry which is preliminary data.</text>
</comment>
<accession>A0ACB9FH62</accession>